<dbReference type="InterPro" id="IPR036689">
    <property type="entry name" value="ESAT-6-like_sf"/>
</dbReference>
<dbReference type="eggNOG" id="COG4842">
    <property type="taxonomic scope" value="Bacteria"/>
</dbReference>
<proteinExistence type="inferred from homology"/>
<dbReference type="SUPFAM" id="SSF140453">
    <property type="entry name" value="EsxAB dimer-like"/>
    <property type="match status" value="1"/>
</dbReference>
<dbReference type="EMBL" id="CP001958">
    <property type="protein sequence ID" value="ADG98931.1"/>
    <property type="molecule type" value="Genomic_DNA"/>
</dbReference>
<name>D6ZBH9_SEGRD</name>
<sequence>MGDISYDFAHIQELSTQIQSVSQQIESLLGELSSEVAKLAAGWEGEAQETWHALQTKWNQEADDLKTTLHDLSSKVGQAGESMQHAESSITSKFSM</sequence>
<organism evidence="3 4">
    <name type="scientific">Segniliparus rotundus (strain ATCC BAA-972 / CDC 1076 / CIP 108378 / DSM 44985 / JCM 13578)</name>
    <dbReference type="NCBI Taxonomy" id="640132"/>
    <lineage>
        <taxon>Bacteria</taxon>
        <taxon>Bacillati</taxon>
        <taxon>Actinomycetota</taxon>
        <taxon>Actinomycetes</taxon>
        <taxon>Mycobacteriales</taxon>
        <taxon>Segniliparaceae</taxon>
        <taxon>Segniliparus</taxon>
    </lineage>
</organism>
<dbReference type="NCBIfam" id="TIGR03930">
    <property type="entry name" value="WXG100_ESAT6"/>
    <property type="match status" value="1"/>
</dbReference>
<dbReference type="Proteomes" id="UP000002247">
    <property type="component" value="Chromosome"/>
</dbReference>
<dbReference type="OrthoDB" id="3387628at2"/>
<dbReference type="Pfam" id="PF06013">
    <property type="entry name" value="WXG100"/>
    <property type="match status" value="1"/>
</dbReference>
<evidence type="ECO:0000256" key="2">
    <source>
        <dbReference type="SAM" id="MobiDB-lite"/>
    </source>
</evidence>
<feature type="region of interest" description="Disordered" evidence="2">
    <location>
        <begin position="76"/>
        <end position="96"/>
    </location>
</feature>
<comment type="similarity">
    <text evidence="1">Belongs to the WXG100 family.</text>
</comment>
<dbReference type="HOGENOM" id="CLU_151185_3_4_11"/>
<evidence type="ECO:0000313" key="4">
    <source>
        <dbReference type="Proteomes" id="UP000002247"/>
    </source>
</evidence>
<keyword evidence="4" id="KW-1185">Reference proteome</keyword>
<dbReference type="RefSeq" id="WP_013139381.1">
    <property type="nucleotide sequence ID" value="NC_014168.1"/>
</dbReference>
<dbReference type="InterPro" id="IPR010310">
    <property type="entry name" value="T7SS_ESAT-6-like"/>
</dbReference>
<dbReference type="AlphaFoldDB" id="D6ZBH9"/>
<evidence type="ECO:0000313" key="3">
    <source>
        <dbReference type="EMBL" id="ADG98931.1"/>
    </source>
</evidence>
<reference evidence="3 4" key="1">
    <citation type="journal article" date="2010" name="Stand. Genomic Sci.">
        <title>Complete genome sequence of Segniliparus rotundus type strain (CDC 1076).</title>
        <authorList>
            <person name="Sikorski J."/>
            <person name="Lapidus A."/>
            <person name="Copeland A."/>
            <person name="Misra M."/>
            <person name="Glavina Del Rio T."/>
            <person name="Nolan M."/>
            <person name="Lucas S."/>
            <person name="Chen F."/>
            <person name="Tice H."/>
            <person name="Cheng J.F."/>
            <person name="Jando M."/>
            <person name="Schneider S."/>
            <person name="Bruce D."/>
            <person name="Goodwin L."/>
            <person name="Pitluck S."/>
            <person name="Liolios K."/>
            <person name="Mikhailova N."/>
            <person name="Pati A."/>
            <person name="Ivanova N."/>
            <person name="Mavromatis K."/>
            <person name="Chen A."/>
            <person name="Palaniappan K."/>
            <person name="Chertkov O."/>
            <person name="Land M."/>
            <person name="Hauser L."/>
            <person name="Chang Y.J."/>
            <person name="Jeffries C.D."/>
            <person name="Brettin T."/>
            <person name="Detter J.C."/>
            <person name="Han C."/>
            <person name="Rohde M."/>
            <person name="Goker M."/>
            <person name="Bristow J."/>
            <person name="Eisen J.A."/>
            <person name="Markowitz V."/>
            <person name="Hugenholtz P."/>
            <person name="Kyrpides N.C."/>
            <person name="Klenk H.P."/>
        </authorList>
    </citation>
    <scope>NUCLEOTIDE SEQUENCE [LARGE SCALE GENOMIC DNA]</scope>
    <source>
        <strain evidence="4">ATCC BAA-972 / CDC 1076 / CIP 108378 / DSM 44985 / JCM 13578</strain>
    </source>
</reference>
<evidence type="ECO:0000256" key="1">
    <source>
        <dbReference type="RuleBase" id="RU362001"/>
    </source>
</evidence>
<accession>D6ZBH9</accession>
<feature type="compositionally biased region" description="Polar residues" evidence="2">
    <location>
        <begin position="85"/>
        <end position="96"/>
    </location>
</feature>
<protein>
    <recommendedName>
        <fullName evidence="1">ESAT-6-like protein</fullName>
    </recommendedName>
</protein>
<gene>
    <name evidence="3" type="ordered locus">Srot_2494</name>
</gene>
<dbReference type="KEGG" id="srt:Srot_2494"/>
<dbReference type="Gene3D" id="1.10.287.1060">
    <property type="entry name" value="ESAT-6-like"/>
    <property type="match status" value="1"/>
</dbReference>
<dbReference type="STRING" id="640132.Srot_2494"/>